<sequence>MLRLILFFSIVVVKGKDALFSMLTMLENISLALTPELEKLNRSDENKTDELDTIAKQWSGMWDTVTDRLSFRKSGKKPVRELLVLAEMQSRLNIQVADFNLLSHGCVNSSIAQMLSCQRNMGDPAAAYLQLFTLTTCLSFRSTSHQNYQENELALLLETVLDTKQETNRIKAQKALMSFLCFFYFIQVKINEVNYVFCLCCGLSNRCRTYLYGGRITGNGWKRIRT</sequence>
<evidence type="ECO:0000313" key="1">
    <source>
        <dbReference type="EMBL" id="MDV5170137.1"/>
    </source>
</evidence>
<reference evidence="1 2" key="1">
    <citation type="submission" date="2023-10" db="EMBL/GenBank/DDBJ databases">
        <title>Marine bacteria isolated from horseshoe crab.</title>
        <authorList>
            <person name="Cheng T.H."/>
        </authorList>
    </citation>
    <scope>NUCLEOTIDE SEQUENCE [LARGE SCALE GENOMIC DNA]</scope>
    <source>
        <strain evidence="1 2">HSC6</strain>
    </source>
</reference>
<comment type="caution">
    <text evidence="1">The sequence shown here is derived from an EMBL/GenBank/DDBJ whole genome shotgun (WGS) entry which is preliminary data.</text>
</comment>
<evidence type="ECO:0000313" key="2">
    <source>
        <dbReference type="Proteomes" id="UP001186452"/>
    </source>
</evidence>
<dbReference type="RefSeq" id="WP_317523268.1">
    <property type="nucleotide sequence ID" value="NZ_JAWJZI010000005.1"/>
</dbReference>
<accession>A0ABU3ZJ44</accession>
<dbReference type="Proteomes" id="UP001186452">
    <property type="component" value="Unassembled WGS sequence"/>
</dbReference>
<organism evidence="1 2">
    <name type="scientific">Photobacterium rosenbergii</name>
    <dbReference type="NCBI Taxonomy" id="294936"/>
    <lineage>
        <taxon>Bacteria</taxon>
        <taxon>Pseudomonadati</taxon>
        <taxon>Pseudomonadota</taxon>
        <taxon>Gammaproteobacteria</taxon>
        <taxon>Vibrionales</taxon>
        <taxon>Vibrionaceae</taxon>
        <taxon>Photobacterium</taxon>
    </lineage>
</organism>
<keyword evidence="2" id="KW-1185">Reference proteome</keyword>
<proteinExistence type="predicted"/>
<protein>
    <submittedName>
        <fullName evidence="1">Uncharacterized protein</fullName>
    </submittedName>
</protein>
<name>A0ABU3ZJ44_9GAMM</name>
<dbReference type="EMBL" id="JAWJZI010000005">
    <property type="protein sequence ID" value="MDV5170137.1"/>
    <property type="molecule type" value="Genomic_DNA"/>
</dbReference>
<gene>
    <name evidence="1" type="ORF">R2X38_14125</name>
</gene>